<comment type="caution">
    <text evidence="1">The sequence shown here is derived from an EMBL/GenBank/DDBJ whole genome shotgun (WGS) entry which is preliminary data.</text>
</comment>
<evidence type="ECO:0000313" key="2">
    <source>
        <dbReference type="Proteomes" id="UP000286806"/>
    </source>
</evidence>
<keyword evidence="2" id="KW-1185">Reference proteome</keyword>
<evidence type="ECO:0000313" key="1">
    <source>
        <dbReference type="EMBL" id="GBL46036.1"/>
    </source>
</evidence>
<dbReference type="RefSeq" id="WP_124704831.1">
    <property type="nucleotide sequence ID" value="NZ_BGOW01000015.1"/>
</dbReference>
<proteinExistence type="predicted"/>
<dbReference type="InterPro" id="IPR018685">
    <property type="entry name" value="DUF2173"/>
</dbReference>
<reference evidence="1 2" key="1">
    <citation type="journal article" date="2019" name="Front. Microbiol.">
        <title>Genomes of Neutrophilic Sulfur-Oxidizing Chemolithoautotrophs Representing 9 Proteobacterial Species From 8 Genera.</title>
        <authorList>
            <person name="Watanabe T."/>
            <person name="Kojima H."/>
            <person name="Umezawa K."/>
            <person name="Hori C."/>
            <person name="Takasuka T.E."/>
            <person name="Kato Y."/>
            <person name="Fukui M."/>
        </authorList>
    </citation>
    <scope>NUCLEOTIDE SEQUENCE [LARGE SCALE GENOMIC DNA]</scope>
    <source>
        <strain evidence="1 2">TTN</strain>
    </source>
</reference>
<dbReference type="AlphaFoldDB" id="A0A401JEI8"/>
<dbReference type="PIRSF" id="PIRSF006821">
    <property type="entry name" value="UCP006821"/>
    <property type="match status" value="1"/>
</dbReference>
<dbReference type="OrthoDB" id="8563713at2"/>
<evidence type="ECO:0008006" key="3">
    <source>
        <dbReference type="Google" id="ProtNLM"/>
    </source>
</evidence>
<organism evidence="1 2">
    <name type="scientific">Sulfuriferula multivorans</name>
    <dbReference type="NCBI Taxonomy" id="1559896"/>
    <lineage>
        <taxon>Bacteria</taxon>
        <taxon>Pseudomonadati</taxon>
        <taxon>Pseudomonadota</taxon>
        <taxon>Betaproteobacteria</taxon>
        <taxon>Nitrosomonadales</taxon>
        <taxon>Sulfuricellaceae</taxon>
        <taxon>Sulfuriferula</taxon>
    </lineage>
</organism>
<name>A0A401JEI8_9PROT</name>
<dbReference type="Proteomes" id="UP000286806">
    <property type="component" value="Unassembled WGS sequence"/>
</dbReference>
<gene>
    <name evidence="1" type="ORF">SFMTTN_1848</name>
</gene>
<accession>A0A401JEI8</accession>
<dbReference type="EMBL" id="BGOW01000015">
    <property type="protein sequence ID" value="GBL46036.1"/>
    <property type="molecule type" value="Genomic_DNA"/>
</dbReference>
<dbReference type="Pfam" id="PF09941">
    <property type="entry name" value="DUF2173"/>
    <property type="match status" value="1"/>
</dbReference>
<sequence length="114" mass="12044">MDLAKLMEVPGVMAAFTYTDKGDLTGQMIKEGNELTPQVLDLLAHTCVANMAVATMEARGWEALTGQKGFEPLQGFSLVGLDWSAVVNGNCGVVVKNRDADYEAAFAAISACTA</sequence>
<protein>
    <recommendedName>
        <fullName evidence="3">DUF2173 family protein</fullName>
    </recommendedName>
</protein>